<reference evidence="2" key="1">
    <citation type="journal article" date="2023" name="Int. J. Mol. Sci.">
        <title>Metagenomics Revealed a New Genus 'Candidatus Thiocaldithrix dubininis' gen. nov., sp. nov. and a New Species 'Candidatus Thiothrix putei' sp. nov. in the Family Thiotrichaceae, Some Members of Which Have Traits of Both Na+- and H+-Motive Energetics.</title>
        <authorList>
            <person name="Ravin N.V."/>
            <person name="Muntyan M.S."/>
            <person name="Smolyakov D.D."/>
            <person name="Rudenko T.S."/>
            <person name="Beletsky A.V."/>
            <person name="Mardanov A.V."/>
            <person name="Grabovich M.Y."/>
        </authorList>
    </citation>
    <scope>NUCLEOTIDE SEQUENCE</scope>
    <source>
        <strain evidence="2">GKL-01</strain>
    </source>
</reference>
<dbReference type="PROSITE" id="PS00409">
    <property type="entry name" value="PROKAR_NTER_METHYL"/>
    <property type="match status" value="1"/>
</dbReference>
<dbReference type="Pfam" id="PF16732">
    <property type="entry name" value="ComP_DUS"/>
    <property type="match status" value="1"/>
</dbReference>
<dbReference type="InterPro" id="IPR012902">
    <property type="entry name" value="N_methyl_site"/>
</dbReference>
<protein>
    <submittedName>
        <fullName evidence="2">Type IV pilin protein</fullName>
    </submittedName>
</protein>
<dbReference type="InterPro" id="IPR031982">
    <property type="entry name" value="PilE-like"/>
</dbReference>
<dbReference type="Gene3D" id="3.30.700.10">
    <property type="entry name" value="Glycoprotein, Type 4 Pilin"/>
    <property type="match status" value="1"/>
</dbReference>
<keyword evidence="1" id="KW-0812">Transmembrane</keyword>
<sequence>MKLLTNNKKKSLMIFNYKKQTGFSLLELMVVMAIIGIIAAFAYPSYTQTVVKTRRNTAKSCLAEYAHFMERFYTANLRYDKDDAGTAITIPTLGCATESKLNDYYTFSVDDLAAKTFTAKATPIGSQLRDDTKCATLSLDHTGKRMTSVSGNTAVCW</sequence>
<gene>
    <name evidence="2" type="ORF">QJT80_10545</name>
</gene>
<dbReference type="PANTHER" id="PTHR30093">
    <property type="entry name" value="GENERAL SECRETION PATHWAY PROTEIN G"/>
    <property type="match status" value="1"/>
</dbReference>
<dbReference type="Proteomes" id="UP001300672">
    <property type="component" value="Chromosome"/>
</dbReference>
<proteinExistence type="predicted"/>
<reference evidence="2" key="2">
    <citation type="submission" date="2023-04" db="EMBL/GenBank/DDBJ databases">
        <authorList>
            <person name="Beletskiy A.V."/>
            <person name="Mardanov A.V."/>
            <person name="Ravin N.V."/>
        </authorList>
    </citation>
    <scope>NUCLEOTIDE SEQUENCE</scope>
    <source>
        <strain evidence="2">GKL-01</strain>
    </source>
</reference>
<organism evidence="2">
    <name type="scientific">Candidatus Thiocaldithrix dubininis</name>
    <dbReference type="NCBI Taxonomy" id="3080823"/>
    <lineage>
        <taxon>Bacteria</taxon>
        <taxon>Pseudomonadati</taxon>
        <taxon>Pseudomonadota</taxon>
        <taxon>Gammaproteobacteria</taxon>
        <taxon>Thiotrichales</taxon>
        <taxon>Thiotrichaceae</taxon>
        <taxon>Candidatus Thiocaldithrix</taxon>
    </lineage>
</organism>
<name>A0AA95KD46_9GAMM</name>
<dbReference type="EMBL" id="CP124755">
    <property type="protein sequence ID" value="WGZ89939.1"/>
    <property type="molecule type" value="Genomic_DNA"/>
</dbReference>
<evidence type="ECO:0000256" key="1">
    <source>
        <dbReference type="SAM" id="Phobius"/>
    </source>
</evidence>
<dbReference type="SUPFAM" id="SSF54523">
    <property type="entry name" value="Pili subunits"/>
    <property type="match status" value="1"/>
</dbReference>
<dbReference type="NCBIfam" id="TIGR02532">
    <property type="entry name" value="IV_pilin_GFxxxE"/>
    <property type="match status" value="1"/>
</dbReference>
<dbReference type="InterPro" id="IPR045584">
    <property type="entry name" value="Pilin-like"/>
</dbReference>
<accession>A0AA95KD46</accession>
<dbReference type="GO" id="GO:0043683">
    <property type="term" value="P:type IV pilus assembly"/>
    <property type="evidence" value="ECO:0007669"/>
    <property type="project" value="InterPro"/>
</dbReference>
<dbReference type="PANTHER" id="PTHR30093:SF47">
    <property type="entry name" value="TYPE IV PILUS NON-CORE MINOR PILIN PILE"/>
    <property type="match status" value="1"/>
</dbReference>
<keyword evidence="1" id="KW-1133">Transmembrane helix</keyword>
<evidence type="ECO:0000313" key="2">
    <source>
        <dbReference type="EMBL" id="WGZ89939.1"/>
    </source>
</evidence>
<keyword evidence="1" id="KW-0472">Membrane</keyword>
<dbReference type="Pfam" id="PF07963">
    <property type="entry name" value="N_methyl"/>
    <property type="match status" value="1"/>
</dbReference>
<dbReference type="AlphaFoldDB" id="A0AA95KD46"/>
<feature type="transmembrane region" description="Helical" evidence="1">
    <location>
        <begin position="21"/>
        <end position="43"/>
    </location>
</feature>
<dbReference type="KEGG" id="tdu:QJT80_10545"/>